<feature type="region of interest" description="Disordered" evidence="1">
    <location>
        <begin position="64"/>
        <end position="98"/>
    </location>
</feature>
<evidence type="ECO:0000256" key="1">
    <source>
        <dbReference type="SAM" id="MobiDB-lite"/>
    </source>
</evidence>
<reference evidence="3" key="1">
    <citation type="submission" date="2022-08" db="EMBL/GenBank/DDBJ databases">
        <authorList>
            <person name="Tistechok S."/>
            <person name="Samborskyy M."/>
            <person name="Roman I."/>
        </authorList>
    </citation>
    <scope>NUCLEOTIDE SEQUENCE</scope>
    <source>
        <strain evidence="3">DSM 103496</strain>
    </source>
</reference>
<feature type="domain" description="CBS" evidence="2">
    <location>
        <begin position="1"/>
        <end position="45"/>
    </location>
</feature>
<dbReference type="RefSeq" id="WP_259629134.1">
    <property type="nucleotide sequence ID" value="NZ_JANYMP010000036.1"/>
</dbReference>
<dbReference type="InterPro" id="IPR000644">
    <property type="entry name" value="CBS_dom"/>
</dbReference>
<proteinExistence type="predicted"/>
<organism evidence="3 4">
    <name type="scientific">Umezawaea endophytica</name>
    <dbReference type="NCBI Taxonomy" id="1654476"/>
    <lineage>
        <taxon>Bacteria</taxon>
        <taxon>Bacillati</taxon>
        <taxon>Actinomycetota</taxon>
        <taxon>Actinomycetes</taxon>
        <taxon>Pseudonocardiales</taxon>
        <taxon>Pseudonocardiaceae</taxon>
        <taxon>Umezawaea</taxon>
    </lineage>
</organism>
<name>A0A9X2VVQ9_9PSEU</name>
<dbReference type="AlphaFoldDB" id="A0A9X2VVQ9"/>
<dbReference type="Gene3D" id="3.10.580.10">
    <property type="entry name" value="CBS-domain"/>
    <property type="match status" value="1"/>
</dbReference>
<comment type="caution">
    <text evidence="3">The sequence shown here is derived from an EMBL/GenBank/DDBJ whole genome shotgun (WGS) entry which is preliminary data.</text>
</comment>
<evidence type="ECO:0000313" key="4">
    <source>
        <dbReference type="Proteomes" id="UP001141259"/>
    </source>
</evidence>
<gene>
    <name evidence="3" type="ORF">NZH93_43155</name>
</gene>
<evidence type="ECO:0000259" key="2">
    <source>
        <dbReference type="Pfam" id="PF00571"/>
    </source>
</evidence>
<protein>
    <submittedName>
        <fullName evidence="3">CBS domain-containing protein</fullName>
    </submittedName>
</protein>
<dbReference type="EMBL" id="JANYMP010000036">
    <property type="protein sequence ID" value="MCS7483681.1"/>
    <property type="molecule type" value="Genomic_DNA"/>
</dbReference>
<accession>A0A9X2VVQ9</accession>
<dbReference type="Pfam" id="PF00571">
    <property type="entry name" value="CBS"/>
    <property type="match status" value="1"/>
</dbReference>
<keyword evidence="4" id="KW-1185">Reference proteome</keyword>
<sequence length="98" mass="10763">MTAPAIVIDPEALVSEAFGLLAQSTVRRLFVVGRDGVLARRDLLRDNLREDDDIRTDVRRVLRDSASTPAWSSSPSGRGGVRLSDGWSHADRPITPPR</sequence>
<feature type="compositionally biased region" description="Low complexity" evidence="1">
    <location>
        <begin position="65"/>
        <end position="76"/>
    </location>
</feature>
<dbReference type="Proteomes" id="UP001141259">
    <property type="component" value="Unassembled WGS sequence"/>
</dbReference>
<evidence type="ECO:0000313" key="3">
    <source>
        <dbReference type="EMBL" id="MCS7483681.1"/>
    </source>
</evidence>
<dbReference type="InterPro" id="IPR046342">
    <property type="entry name" value="CBS_dom_sf"/>
</dbReference>
<dbReference type="SUPFAM" id="SSF54631">
    <property type="entry name" value="CBS-domain pair"/>
    <property type="match status" value="1"/>
</dbReference>